<dbReference type="InterPro" id="IPR045077">
    <property type="entry name" value="L3_arc_euk"/>
</dbReference>
<dbReference type="Proteomes" id="UP000732298">
    <property type="component" value="Unassembled WGS sequence"/>
</dbReference>
<evidence type="ECO:0000256" key="4">
    <source>
        <dbReference type="ARBA" id="ARBA00022980"/>
    </source>
</evidence>
<dbReference type="GO" id="GO:0003735">
    <property type="term" value="F:structural constituent of ribosome"/>
    <property type="evidence" value="ECO:0007669"/>
    <property type="project" value="UniProtKB-UniRule"/>
</dbReference>
<evidence type="ECO:0000256" key="1">
    <source>
        <dbReference type="ARBA" id="ARBA00006540"/>
    </source>
</evidence>
<dbReference type="Pfam" id="PF00297">
    <property type="entry name" value="Ribosomal_L3"/>
    <property type="match status" value="1"/>
</dbReference>
<dbReference type="InterPro" id="IPR019928">
    <property type="entry name" value="Ribosomal_uL3_arc"/>
</dbReference>
<dbReference type="Gene3D" id="2.40.30.10">
    <property type="entry name" value="Translation factors"/>
    <property type="match status" value="1"/>
</dbReference>
<protein>
    <recommendedName>
        <fullName evidence="6 7">50S ribosomal protein L3</fullName>
    </recommendedName>
</protein>
<evidence type="ECO:0000256" key="2">
    <source>
        <dbReference type="ARBA" id="ARBA00022730"/>
    </source>
</evidence>
<dbReference type="InterPro" id="IPR044892">
    <property type="entry name" value="Ribosomal_L3_dom_3_arc_sf"/>
</dbReference>
<evidence type="ECO:0000256" key="6">
    <source>
        <dbReference type="ARBA" id="ARBA00035457"/>
    </source>
</evidence>
<gene>
    <name evidence="8" type="ORF">HY544_01270</name>
</gene>
<dbReference type="GO" id="GO:0019843">
    <property type="term" value="F:rRNA binding"/>
    <property type="evidence" value="ECO:0007669"/>
    <property type="project" value="UniProtKB-KW"/>
</dbReference>
<dbReference type="InterPro" id="IPR000597">
    <property type="entry name" value="Ribosomal_uL3"/>
</dbReference>
<dbReference type="GO" id="GO:0022625">
    <property type="term" value="C:cytosolic large ribosomal subunit"/>
    <property type="evidence" value="ECO:0007669"/>
    <property type="project" value="UniProtKB-UniRule"/>
</dbReference>
<organism evidence="8 9">
    <name type="scientific">Candidatus Iainarchaeum sp</name>
    <dbReference type="NCBI Taxonomy" id="3101447"/>
    <lineage>
        <taxon>Archaea</taxon>
        <taxon>Candidatus Iainarchaeota</taxon>
        <taxon>Candidatus Iainarchaeia</taxon>
        <taxon>Candidatus Iainarchaeales</taxon>
        <taxon>Candidatus Iainarchaeaceae</taxon>
        <taxon>Candidatus Iainarchaeum</taxon>
    </lineage>
</organism>
<evidence type="ECO:0000256" key="3">
    <source>
        <dbReference type="ARBA" id="ARBA00022884"/>
    </source>
</evidence>
<dbReference type="PANTHER" id="PTHR11363:SF5">
    <property type="entry name" value="LARGE RIBOSOMAL SUBUNIT PROTEIN UL3"/>
    <property type="match status" value="1"/>
</dbReference>
<comment type="caution">
    <text evidence="8">The sequence shown here is derived from an EMBL/GenBank/DDBJ whole genome shotgun (WGS) entry which is preliminary data.</text>
</comment>
<keyword evidence="3" id="KW-0694">RNA-binding</keyword>
<dbReference type="NCBIfam" id="TIGR03626">
    <property type="entry name" value="L3_arch"/>
    <property type="match status" value="1"/>
</dbReference>
<dbReference type="SUPFAM" id="SSF50447">
    <property type="entry name" value="Translation proteins"/>
    <property type="match status" value="1"/>
</dbReference>
<dbReference type="Gene3D" id="3.30.1430.10">
    <property type="match status" value="1"/>
</dbReference>
<reference evidence="8" key="1">
    <citation type="submission" date="2020-07" db="EMBL/GenBank/DDBJ databases">
        <title>Huge and variable diversity of episymbiotic CPR bacteria and DPANN archaea in groundwater ecosystems.</title>
        <authorList>
            <person name="He C.Y."/>
            <person name="Keren R."/>
            <person name="Whittaker M."/>
            <person name="Farag I.F."/>
            <person name="Doudna J."/>
            <person name="Cate J.H.D."/>
            <person name="Banfield J.F."/>
        </authorList>
    </citation>
    <scope>NUCLEOTIDE SEQUENCE</scope>
    <source>
        <strain evidence="8">NC_groundwater_1296_Ag_S-0.2um_52_80</strain>
    </source>
</reference>
<comment type="similarity">
    <text evidence="1">Belongs to the universal ribosomal protein uL3 family.</text>
</comment>
<dbReference type="AlphaFoldDB" id="A0A8T3YK01"/>
<name>A0A8T3YK01_9ARCH</name>
<keyword evidence="5" id="KW-0687">Ribonucleoprotein</keyword>
<dbReference type="InterPro" id="IPR009000">
    <property type="entry name" value="Transl_B-barrel_sf"/>
</dbReference>
<accession>A0A8T3YK01</accession>
<keyword evidence="4 8" id="KW-0689">Ribosomal protein</keyword>
<dbReference type="NCBIfam" id="NF003261">
    <property type="entry name" value="PRK04231.1"/>
    <property type="match status" value="1"/>
</dbReference>
<evidence type="ECO:0000313" key="9">
    <source>
        <dbReference type="Proteomes" id="UP000732298"/>
    </source>
</evidence>
<proteinExistence type="inferred from homology"/>
<dbReference type="Gene3D" id="4.10.960.10">
    <property type="entry name" value="Ribosomal protein L3, domain 3"/>
    <property type="match status" value="1"/>
</dbReference>
<evidence type="ECO:0000256" key="7">
    <source>
        <dbReference type="NCBIfam" id="TIGR03626"/>
    </source>
</evidence>
<dbReference type="PANTHER" id="PTHR11363">
    <property type="entry name" value="60S RIBOSOMAL PROTEIN L3-RELATED"/>
    <property type="match status" value="1"/>
</dbReference>
<dbReference type="EMBL" id="JACQPB010000019">
    <property type="protein sequence ID" value="MBI4210122.1"/>
    <property type="molecule type" value="Genomic_DNA"/>
</dbReference>
<sequence>MSAHKPRSGSLAYYPKVRAKSQTAKYAVFKSEEAKEAKSASFYGYKAGMAHVFGRNAHDKSTSFGQEVMIPATVIECPPAKVIGVRLYKQTHYGLKALAETSIDRPGKHLRERIKAFKHIGKKKSKAKEEAKYSAFEDLEKLKEKTATVTLIVEVQPSLTGIGKKAADIAELGIAGSVEQQLLFAKGKLGKELRISEVFSQNQLLDVKAVDKGKGFVGVVKRAGVKVHRPKAKKHRYVGSIGPWHPATVMWTVARPGQLGYQTRTEYNKRVLAIGSNPATINPKGGFHNYGMVKGDYVLLTGSVPGPAKRIVALRGAVRVHDENMAKYTDVKMPNPEAAVKA</sequence>
<evidence type="ECO:0000313" key="8">
    <source>
        <dbReference type="EMBL" id="MBI4210122.1"/>
    </source>
</evidence>
<keyword evidence="2" id="KW-0699">rRNA-binding</keyword>
<evidence type="ECO:0000256" key="5">
    <source>
        <dbReference type="ARBA" id="ARBA00023274"/>
    </source>
</evidence>
<dbReference type="GO" id="GO:0006412">
    <property type="term" value="P:translation"/>
    <property type="evidence" value="ECO:0007669"/>
    <property type="project" value="UniProtKB-UniRule"/>
</dbReference>